<keyword evidence="3 12" id="KW-0813">Transport</keyword>
<feature type="transmembrane region" description="Helical" evidence="12">
    <location>
        <begin position="160"/>
        <end position="181"/>
    </location>
</feature>
<dbReference type="Gene3D" id="1.10.3720.10">
    <property type="entry name" value="MetI-like"/>
    <property type="match status" value="1"/>
</dbReference>
<reference evidence="14 15" key="4">
    <citation type="journal article" date="2010" name="Environ. Microbiol.">
        <title>The bacterial genus Collimonas: mycophagy, weathering and other adaptive solutions to life in oligotrophic soil environments.</title>
        <authorList>
            <person name="Leveau J.H."/>
            <person name="Uroz S."/>
            <person name="de Boer W."/>
        </authorList>
    </citation>
    <scope>NUCLEOTIDE SEQUENCE [LARGE SCALE GENOMIC DNA]</scope>
    <source>
        <strain evidence="14 15">Ter331</strain>
    </source>
</reference>
<dbReference type="NCBIfam" id="TIGR01726">
    <property type="entry name" value="HEQRo_perm_3TM"/>
    <property type="match status" value="1"/>
</dbReference>
<keyword evidence="5 12" id="KW-0812">Transmembrane</keyword>
<dbReference type="GO" id="GO:0043190">
    <property type="term" value="C:ATP-binding cassette (ABC) transporter complex"/>
    <property type="evidence" value="ECO:0007669"/>
    <property type="project" value="InterPro"/>
</dbReference>
<dbReference type="InterPro" id="IPR035906">
    <property type="entry name" value="MetI-like_sf"/>
</dbReference>
<evidence type="ECO:0000256" key="11">
    <source>
        <dbReference type="ARBA" id="ARBA00073645"/>
    </source>
</evidence>
<dbReference type="GO" id="GO:0022857">
    <property type="term" value="F:transmembrane transporter activity"/>
    <property type="evidence" value="ECO:0007669"/>
    <property type="project" value="InterPro"/>
</dbReference>
<evidence type="ECO:0000256" key="10">
    <source>
        <dbReference type="ARBA" id="ARBA00062718"/>
    </source>
</evidence>
<dbReference type="PROSITE" id="PS50928">
    <property type="entry name" value="ABC_TM1"/>
    <property type="match status" value="1"/>
</dbReference>
<dbReference type="EMBL" id="CP002745">
    <property type="protein sequence ID" value="AEK63802.1"/>
    <property type="molecule type" value="Genomic_DNA"/>
</dbReference>
<evidence type="ECO:0000313" key="15">
    <source>
        <dbReference type="Proteomes" id="UP000008392"/>
    </source>
</evidence>
<feature type="transmembrane region" description="Helical" evidence="12">
    <location>
        <begin position="95"/>
        <end position="116"/>
    </location>
</feature>
<organism evidence="14 15">
    <name type="scientific">Collimonas fungivorans (strain Ter331)</name>
    <dbReference type="NCBI Taxonomy" id="1005048"/>
    <lineage>
        <taxon>Bacteria</taxon>
        <taxon>Pseudomonadati</taxon>
        <taxon>Pseudomonadota</taxon>
        <taxon>Betaproteobacteria</taxon>
        <taxon>Burkholderiales</taxon>
        <taxon>Oxalobacteraceae</taxon>
        <taxon>Collimonas</taxon>
    </lineage>
</organism>
<dbReference type="RefSeq" id="WP_014007954.1">
    <property type="nucleotide sequence ID" value="NC_015856.1"/>
</dbReference>
<dbReference type="KEGG" id="cfu:CFU_3979"/>
<protein>
    <recommendedName>
        <fullName evidence="11">Glutamate/aspartate import permease protein GltK</fullName>
    </recommendedName>
</protein>
<dbReference type="PANTHER" id="PTHR30614:SF1">
    <property type="entry name" value="GLUTAMATE_ASPARTATE IMPORT PERMEASE PROTEIN GLTK"/>
    <property type="match status" value="1"/>
</dbReference>
<keyword evidence="8 12" id="KW-0472">Membrane</keyword>
<reference evidence="14 15" key="3">
    <citation type="journal article" date="2008" name="FEMS Microbiol. Ecol.">
        <title>Identification and characterization of genes underlying chitinolysis in Collimonas fungivorans Ter331.</title>
        <authorList>
            <person name="Fritsche K."/>
            <person name="de Boer W."/>
            <person name="Gerards S."/>
            <person name="van den Berg M."/>
            <person name="van Veen J.A."/>
            <person name="Leveau J.H."/>
        </authorList>
    </citation>
    <scope>NUCLEOTIDE SEQUENCE [LARGE SCALE GENOMIC DNA]</scope>
    <source>
        <strain evidence="14 15">Ter331</strain>
    </source>
</reference>
<dbReference type="InterPro" id="IPR000515">
    <property type="entry name" value="MetI-like"/>
</dbReference>
<dbReference type="HOGENOM" id="CLU_019602_1_1_4"/>
<dbReference type="InterPro" id="IPR043429">
    <property type="entry name" value="ArtM/GltK/GlnP/TcyL/YhdX-like"/>
</dbReference>
<gene>
    <name evidence="14" type="primary">gltK</name>
    <name evidence="14" type="ordered locus">CFU_3979</name>
</gene>
<comment type="function">
    <text evidence="9">Part of the ABC transporter complex GltIJKL involved in glutamate and aspartate uptake. Probably responsible for the translocation of the substrate across the membrane.</text>
</comment>
<dbReference type="AlphaFoldDB" id="G0AF75"/>
<feature type="transmembrane region" description="Helical" evidence="12">
    <location>
        <begin position="201"/>
        <end position="220"/>
    </location>
</feature>
<keyword evidence="4" id="KW-1003">Cell membrane</keyword>
<comment type="subcellular location">
    <subcellularLocation>
        <location evidence="1">Cell inner membrane</location>
        <topology evidence="1">Multi-pass membrane protein</topology>
    </subcellularLocation>
    <subcellularLocation>
        <location evidence="12">Cell membrane</location>
        <topology evidence="12">Multi-pass membrane protein</topology>
    </subcellularLocation>
</comment>
<evidence type="ECO:0000256" key="9">
    <source>
        <dbReference type="ARBA" id="ARBA00060298"/>
    </source>
</evidence>
<reference evidence="14 15" key="1">
    <citation type="journal article" date="2004" name="Environ. Microbiol.">
        <title>Phylogeny-function analysis of (meta)genomic libraries: screening for expression of ribosomal RNA genes by large-insert library fluorescent in situ hybridization (LIL-FISH).</title>
        <authorList>
            <person name="Leveau J.H."/>
            <person name="Gerards S."/>
            <person name="de Boer W."/>
            <person name="van Veen J.A."/>
        </authorList>
    </citation>
    <scope>NUCLEOTIDE SEQUENCE [LARGE SCALE GENOMIC DNA]</scope>
    <source>
        <strain evidence="14 15">Ter331</strain>
    </source>
</reference>
<evidence type="ECO:0000256" key="2">
    <source>
        <dbReference type="ARBA" id="ARBA00010072"/>
    </source>
</evidence>
<evidence type="ECO:0000256" key="5">
    <source>
        <dbReference type="ARBA" id="ARBA00022692"/>
    </source>
</evidence>
<dbReference type="eggNOG" id="COG0765">
    <property type="taxonomic scope" value="Bacteria"/>
</dbReference>
<proteinExistence type="inferred from homology"/>
<keyword evidence="15" id="KW-1185">Reference proteome</keyword>
<evidence type="ECO:0000256" key="1">
    <source>
        <dbReference type="ARBA" id="ARBA00004429"/>
    </source>
</evidence>
<dbReference type="GO" id="GO:0006865">
    <property type="term" value="P:amino acid transport"/>
    <property type="evidence" value="ECO:0007669"/>
    <property type="project" value="UniProtKB-KW"/>
</dbReference>
<evidence type="ECO:0000259" key="13">
    <source>
        <dbReference type="PROSITE" id="PS50928"/>
    </source>
</evidence>
<name>G0AF75_COLFT</name>
<evidence type="ECO:0000256" key="4">
    <source>
        <dbReference type="ARBA" id="ARBA00022475"/>
    </source>
</evidence>
<feature type="transmembrane region" description="Helical" evidence="12">
    <location>
        <begin position="24"/>
        <end position="46"/>
    </location>
</feature>
<comment type="subunit">
    <text evidence="10">The complex is composed of two ATP-binding proteins (GltL), two transmembrane proteins (GltJ and GltK) and a solute-binding protein (GltI).</text>
</comment>
<dbReference type="InterPro" id="IPR010065">
    <property type="entry name" value="AA_ABC_transptr_permease_3TM"/>
</dbReference>
<sequence length="231" mass="26003">MFSNFDFDVIQRSWMYLFTTGMKFTLTLTLVAMIGGILFGTVLAMMRLSHNKVISLIATSYVNLIRSVPLVLVIFWFYFLVPYIGAWIIGAAQPVQVGAFSSALITFILFEAAYYCEIMRSGIQSIPRGQVSAGYALGMNYWQMMGNVVLPQAFRNMIPILLTQTIVLFQDVSLVYVLGSVPDFVTVASKIAQRDGRLVEMYMFVAVVYFVMSFGLSTLVKKLQQRVAIIR</sequence>
<dbReference type="Proteomes" id="UP000008392">
    <property type="component" value="Chromosome"/>
</dbReference>
<keyword evidence="6" id="KW-0029">Amino-acid transport</keyword>
<reference evidence="15" key="6">
    <citation type="submission" date="2011-05" db="EMBL/GenBank/DDBJ databases">
        <title>Complete sequence of Collimonas fungivorans Ter331.</title>
        <authorList>
            <person name="Leveau J.H."/>
        </authorList>
    </citation>
    <scope>NUCLEOTIDE SEQUENCE [LARGE SCALE GENOMIC DNA]</scope>
    <source>
        <strain evidence="15">Ter331</strain>
    </source>
</reference>
<reference evidence="14 15" key="5">
    <citation type="journal article" date="2011" name="ISME J.">
        <title>Dual transcriptional profiling of a bacterial/fungal confrontation: Collimonas fungivorans versus Aspergillus niger.</title>
        <authorList>
            <person name="Mela F."/>
            <person name="Fritsche K."/>
            <person name="de Boer W."/>
            <person name="van Veen J.A."/>
            <person name="de Graaff L.H."/>
            <person name="van den Berg M."/>
            <person name="Leveau J.H."/>
        </authorList>
    </citation>
    <scope>NUCLEOTIDE SEQUENCE [LARGE SCALE GENOMIC DNA]</scope>
    <source>
        <strain evidence="14 15">Ter331</strain>
    </source>
</reference>
<dbReference type="PANTHER" id="PTHR30614">
    <property type="entry name" value="MEMBRANE COMPONENT OF AMINO ACID ABC TRANSPORTER"/>
    <property type="match status" value="1"/>
</dbReference>
<reference evidence="14 15" key="2">
    <citation type="journal article" date="2006" name="J. Microbiol. Methods">
        <title>Genomic flank-sequencing of plasposon insertion sites for rapid identification of functional genes.</title>
        <authorList>
            <person name="Leveau J.H."/>
            <person name="Gerards S."/>
            <person name="Fritsche K."/>
            <person name="Zondag G."/>
            <person name="van Veen J.A."/>
        </authorList>
    </citation>
    <scope>NUCLEOTIDE SEQUENCE [LARGE SCALE GENOMIC DNA]</scope>
    <source>
        <strain evidence="14 15">Ter331</strain>
    </source>
</reference>
<keyword evidence="7 12" id="KW-1133">Transmembrane helix</keyword>
<dbReference type="Pfam" id="PF00528">
    <property type="entry name" value="BPD_transp_1"/>
    <property type="match status" value="1"/>
</dbReference>
<dbReference type="STRING" id="1005048.CFU_3979"/>
<evidence type="ECO:0000313" key="14">
    <source>
        <dbReference type="EMBL" id="AEK63802.1"/>
    </source>
</evidence>
<comment type="similarity">
    <text evidence="2">Belongs to the binding-protein-dependent transport system permease family. HisMQ subfamily.</text>
</comment>
<dbReference type="CDD" id="cd06261">
    <property type="entry name" value="TM_PBP2"/>
    <property type="match status" value="1"/>
</dbReference>
<evidence type="ECO:0000256" key="3">
    <source>
        <dbReference type="ARBA" id="ARBA00022448"/>
    </source>
</evidence>
<accession>G0AF75</accession>
<evidence type="ECO:0000256" key="7">
    <source>
        <dbReference type="ARBA" id="ARBA00022989"/>
    </source>
</evidence>
<evidence type="ECO:0000256" key="12">
    <source>
        <dbReference type="RuleBase" id="RU363032"/>
    </source>
</evidence>
<dbReference type="SUPFAM" id="SSF161098">
    <property type="entry name" value="MetI-like"/>
    <property type="match status" value="1"/>
</dbReference>
<feature type="domain" description="ABC transmembrane type-1" evidence="13">
    <location>
        <begin position="22"/>
        <end position="220"/>
    </location>
</feature>
<evidence type="ECO:0000256" key="8">
    <source>
        <dbReference type="ARBA" id="ARBA00023136"/>
    </source>
</evidence>
<evidence type="ECO:0000256" key="6">
    <source>
        <dbReference type="ARBA" id="ARBA00022970"/>
    </source>
</evidence>
<feature type="transmembrane region" description="Helical" evidence="12">
    <location>
        <begin position="67"/>
        <end position="89"/>
    </location>
</feature>
<dbReference type="FunFam" id="1.10.3720.10:FF:000006">
    <property type="entry name" value="Glutamate/aspartate ABC transporter, permease protein GltK"/>
    <property type="match status" value="1"/>
</dbReference>